<dbReference type="OrthoDB" id="9802683at2"/>
<organism evidence="2 3">
    <name type="scientific">Hymenobacter setariae</name>
    <dbReference type="NCBI Taxonomy" id="2594794"/>
    <lineage>
        <taxon>Bacteria</taxon>
        <taxon>Pseudomonadati</taxon>
        <taxon>Bacteroidota</taxon>
        <taxon>Cytophagia</taxon>
        <taxon>Cytophagales</taxon>
        <taxon>Hymenobacteraceae</taxon>
        <taxon>Hymenobacter</taxon>
    </lineage>
</organism>
<dbReference type="PROSITE" id="PS50093">
    <property type="entry name" value="PKD"/>
    <property type="match status" value="1"/>
</dbReference>
<evidence type="ECO:0000259" key="1">
    <source>
        <dbReference type="PROSITE" id="PS50093"/>
    </source>
</evidence>
<name>A0A558BXU5_9BACT</name>
<protein>
    <recommendedName>
        <fullName evidence="1">PKD domain-containing protein</fullName>
    </recommendedName>
</protein>
<feature type="domain" description="PKD" evidence="1">
    <location>
        <begin position="779"/>
        <end position="811"/>
    </location>
</feature>
<dbReference type="SUPFAM" id="SSF49299">
    <property type="entry name" value="PKD domain"/>
    <property type="match status" value="1"/>
</dbReference>
<dbReference type="Pfam" id="PF18911">
    <property type="entry name" value="PKD_4"/>
    <property type="match status" value="1"/>
</dbReference>
<proteinExistence type="predicted"/>
<accession>A0A558BXU5</accession>
<comment type="caution">
    <text evidence="2">The sequence shown here is derived from an EMBL/GenBank/DDBJ whole genome shotgun (WGS) entry which is preliminary data.</text>
</comment>
<dbReference type="PANTHER" id="PTHR35580:SF1">
    <property type="entry name" value="PHYTASE-LIKE DOMAIN-CONTAINING PROTEIN"/>
    <property type="match status" value="1"/>
</dbReference>
<keyword evidence="3" id="KW-1185">Reference proteome</keyword>
<evidence type="ECO:0000313" key="2">
    <source>
        <dbReference type="EMBL" id="TVT41335.1"/>
    </source>
</evidence>
<dbReference type="InterPro" id="IPR013783">
    <property type="entry name" value="Ig-like_fold"/>
</dbReference>
<sequence>MPSCAPTGRKRCSLPAIFTRLFPFFTNYMVKYLRFLLHSITLLGCLLGCLPASSAPSKTPVLSFVANRGQWPAAVRYRANLPGGTAFLTSTGLVYDWLLAADQQRLHEVLERDPATGASLTLHHHAVFVDFVGAQAVEPAGEQLQTAYHNYFIGNDPHHWAGHVPLYNEVRYAGLYPGTSLRCHSTASGQLEYDFELAPGASPAAIGLRYRGASGLQLLEDGSLLVRTSVGSVREQRPVAYQLTAAGGRQAVPCRYTLRGTTVGFVLPAGYDTTRPLVIDPVVVATYSRSTSDQLAMAATYDAAGNAYSSGYSFGSGFPASPGAYQTVSKGSNEGVIQKFNPQCTNLFYATFLGGNGDDRVIAMRVNAAGELYALSGIYSTNFPVTGGSLSTTPGGQGDLAVTRFNAAGSAVLASTYLGGSSNDAPYTSFIVGSQRTMSIGELVLHPNGDVLVTGSTLSANFPTTGGTLSQTLRGGQDAFVTCLTGNTLGMRWSTLLGGNNIDYPRDLTLTAAGEPVLAGITVSADFPVTTRAFPVSLTAGYTGFITRLSATGTTLEASVLFGSSSISKITLDASGLPIIAGASIGTFPSATAGAVQLGTATLPSTFVAGLTADFSQLRYVGRLPVIDISAFQVDDCGHLYLAGFNFLSLPVTGGLLAGSTTNAGFHTLTLDVGASRLLFYSPFGTNGVNHTHSGSHRFTRNGTLYQSICDNTRSYAAPSNAYSPTNRTNGYDVLTISINQEAAGGNAPTLLASITRPDSACAPARLQFGNGSRNAQRYRWTFGDGSPADTTFAPSHLYAAPGTYRVWLRVRRAAVGGCGGNTLDSTSVLVRVLSIPGRALPTTAVLCPNSTVTLQAVVGAGYSYRWSTGATTRTLAVSQPGTYRVVVSNGACSTRDSILVRAVAVPHFPADTTLCTNGNLNLQVRAAAGSTIRWDGGQTTSTLPVSTSGVYGVTVTTNGCTFTRQVRVELRRTILPPNVITPNGDGLNDMLELRPAEPGTRLQVFNRWGRLVYSTTDYHNDWGQGQAPGLYYYLLENERYCQPSLKGWVEVMP</sequence>
<gene>
    <name evidence="2" type="ORF">FNT36_07730</name>
</gene>
<dbReference type="InterPro" id="IPR035986">
    <property type="entry name" value="PKD_dom_sf"/>
</dbReference>
<dbReference type="Pfam" id="PF25778">
    <property type="entry name" value="DUF7948"/>
    <property type="match status" value="1"/>
</dbReference>
<evidence type="ECO:0000313" key="3">
    <source>
        <dbReference type="Proteomes" id="UP000317624"/>
    </source>
</evidence>
<dbReference type="InterPro" id="IPR057708">
    <property type="entry name" value="DUF7948"/>
</dbReference>
<dbReference type="Pfam" id="PF13585">
    <property type="entry name" value="CHU_C"/>
    <property type="match status" value="1"/>
</dbReference>
<dbReference type="CDD" id="cd00146">
    <property type="entry name" value="PKD"/>
    <property type="match status" value="1"/>
</dbReference>
<dbReference type="AlphaFoldDB" id="A0A558BXU5"/>
<dbReference type="InterPro" id="IPR052918">
    <property type="entry name" value="Motility_Chemotaxis_Reg"/>
</dbReference>
<dbReference type="InterPro" id="IPR000601">
    <property type="entry name" value="PKD_dom"/>
</dbReference>
<dbReference type="Gene3D" id="2.60.40.10">
    <property type="entry name" value="Immunoglobulins"/>
    <property type="match status" value="1"/>
</dbReference>
<dbReference type="EMBL" id="VMRJ01000002">
    <property type="protein sequence ID" value="TVT41335.1"/>
    <property type="molecule type" value="Genomic_DNA"/>
</dbReference>
<dbReference type="Proteomes" id="UP000317624">
    <property type="component" value="Unassembled WGS sequence"/>
</dbReference>
<dbReference type="PANTHER" id="PTHR35580">
    <property type="entry name" value="CELL SURFACE GLYCOPROTEIN (S-LAYER PROTEIN)-LIKE PROTEIN"/>
    <property type="match status" value="1"/>
</dbReference>
<reference evidence="2 3" key="1">
    <citation type="submission" date="2019-07" db="EMBL/GenBank/DDBJ databases">
        <title>Hymenobacter sp. straun FUR1 Genome sequencing and assembly.</title>
        <authorList>
            <person name="Chhetri G."/>
        </authorList>
    </citation>
    <scope>NUCLEOTIDE SEQUENCE [LARGE SCALE GENOMIC DNA]</scope>
    <source>
        <strain evidence="2 3">Fur1</strain>
    </source>
</reference>